<keyword evidence="2" id="KW-1185">Reference proteome</keyword>
<protein>
    <submittedName>
        <fullName evidence="1">9008_t:CDS:1</fullName>
    </submittedName>
</protein>
<proteinExistence type="predicted"/>
<accession>A0A9N9JI52</accession>
<dbReference type="EMBL" id="CAJVPS010058503">
    <property type="protein sequence ID" value="CAG8780260.1"/>
    <property type="molecule type" value="Genomic_DNA"/>
</dbReference>
<sequence>LKNSDTLDFIIQELSIVLKANEFDLGYLKIRQLKIHITYNSAIWKFSIEGNVNSMAAKIIYDNEKRQIHTILIPFQNKSLGETFEVLTNEKIPDDAISQLNINSVNLAFNVDDKIIEKFSIELEGTLKLEKINLD</sequence>
<dbReference type="AlphaFoldDB" id="A0A9N9JI52"/>
<gene>
    <name evidence="1" type="ORF">ALEPTO_LOCUS14642</name>
</gene>
<name>A0A9N9JI52_9GLOM</name>
<reference evidence="1" key="1">
    <citation type="submission" date="2021-06" db="EMBL/GenBank/DDBJ databases">
        <authorList>
            <person name="Kallberg Y."/>
            <person name="Tangrot J."/>
            <person name="Rosling A."/>
        </authorList>
    </citation>
    <scope>NUCLEOTIDE SEQUENCE</scope>
    <source>
        <strain evidence="1">FL130A</strain>
    </source>
</reference>
<evidence type="ECO:0000313" key="2">
    <source>
        <dbReference type="Proteomes" id="UP000789508"/>
    </source>
</evidence>
<organism evidence="1 2">
    <name type="scientific">Ambispora leptoticha</name>
    <dbReference type="NCBI Taxonomy" id="144679"/>
    <lineage>
        <taxon>Eukaryota</taxon>
        <taxon>Fungi</taxon>
        <taxon>Fungi incertae sedis</taxon>
        <taxon>Mucoromycota</taxon>
        <taxon>Glomeromycotina</taxon>
        <taxon>Glomeromycetes</taxon>
        <taxon>Archaeosporales</taxon>
        <taxon>Ambisporaceae</taxon>
        <taxon>Ambispora</taxon>
    </lineage>
</organism>
<feature type="non-terminal residue" evidence="1">
    <location>
        <position position="1"/>
    </location>
</feature>
<evidence type="ECO:0000313" key="1">
    <source>
        <dbReference type="EMBL" id="CAG8780260.1"/>
    </source>
</evidence>
<dbReference type="Proteomes" id="UP000789508">
    <property type="component" value="Unassembled WGS sequence"/>
</dbReference>
<comment type="caution">
    <text evidence="1">The sequence shown here is derived from an EMBL/GenBank/DDBJ whole genome shotgun (WGS) entry which is preliminary data.</text>
</comment>
<feature type="non-terminal residue" evidence="1">
    <location>
        <position position="135"/>
    </location>
</feature>
<dbReference type="OrthoDB" id="2399047at2759"/>